<dbReference type="AlphaFoldDB" id="A0A1I2DBW6"/>
<evidence type="ECO:0000256" key="2">
    <source>
        <dbReference type="SAM" id="SignalP"/>
    </source>
</evidence>
<dbReference type="GO" id="GO:0070004">
    <property type="term" value="F:cysteine-type exopeptidase activity"/>
    <property type="evidence" value="ECO:0007669"/>
    <property type="project" value="InterPro"/>
</dbReference>
<protein>
    <recommendedName>
        <fullName evidence="1">Dipeptidase</fullName>
        <ecNumber evidence="1">3.4.-.-</ecNumber>
    </recommendedName>
</protein>
<keyword evidence="1" id="KW-0378">Hydrolase</keyword>
<comment type="similarity">
    <text evidence="1">Belongs to the peptidase C69 family.</text>
</comment>
<keyword evidence="2" id="KW-0732">Signal</keyword>
<keyword evidence="4" id="KW-1185">Reference proteome</keyword>
<dbReference type="Proteomes" id="UP000198896">
    <property type="component" value="Unassembled WGS sequence"/>
</dbReference>
<dbReference type="GO" id="GO:0016805">
    <property type="term" value="F:dipeptidase activity"/>
    <property type="evidence" value="ECO:0007669"/>
    <property type="project" value="UniProtKB-KW"/>
</dbReference>
<dbReference type="EMBL" id="FONL01000019">
    <property type="protein sequence ID" value="SFE77921.1"/>
    <property type="molecule type" value="Genomic_DNA"/>
</dbReference>
<name>A0A1I2DBW6_9FIRM</name>
<comment type="catalytic activity">
    <reaction evidence="1">
        <text>an L-aminoacyl-L-amino acid + H2O = 2 an L-alpha-amino acid</text>
        <dbReference type="Rhea" id="RHEA:48940"/>
        <dbReference type="ChEBI" id="CHEBI:15377"/>
        <dbReference type="ChEBI" id="CHEBI:59869"/>
        <dbReference type="ChEBI" id="CHEBI:77460"/>
    </reaction>
</comment>
<evidence type="ECO:0000313" key="4">
    <source>
        <dbReference type="Proteomes" id="UP000198896"/>
    </source>
</evidence>
<proteinExistence type="inferred from homology"/>
<accession>A0A1I2DBW6</accession>
<dbReference type="GO" id="GO:0006508">
    <property type="term" value="P:proteolysis"/>
    <property type="evidence" value="ECO:0007669"/>
    <property type="project" value="UniProtKB-KW"/>
</dbReference>
<evidence type="ECO:0000313" key="3">
    <source>
        <dbReference type="EMBL" id="SFE77921.1"/>
    </source>
</evidence>
<reference evidence="3 4" key="1">
    <citation type="submission" date="2016-10" db="EMBL/GenBank/DDBJ databases">
        <authorList>
            <person name="de Groot N.N."/>
        </authorList>
    </citation>
    <scope>NUCLEOTIDE SEQUENCE [LARGE SCALE GENOMIC DNA]</scope>
    <source>
        <strain evidence="3 4">DSM 9236</strain>
    </source>
</reference>
<keyword evidence="1" id="KW-0224">Dipeptidase</keyword>
<dbReference type="PANTHER" id="PTHR12994">
    <property type="entry name" value="SECERNIN"/>
    <property type="match status" value="1"/>
</dbReference>
<feature type="chain" id="PRO_5038331747" description="Dipeptidase" evidence="2">
    <location>
        <begin position="22"/>
        <end position="526"/>
    </location>
</feature>
<evidence type="ECO:0000256" key="1">
    <source>
        <dbReference type="RuleBase" id="RU364089"/>
    </source>
</evidence>
<gene>
    <name evidence="3" type="ORF">SAMN05216245_1197</name>
</gene>
<dbReference type="Gene3D" id="3.60.60.10">
    <property type="entry name" value="Penicillin V Acylase, Chain A"/>
    <property type="match status" value="1"/>
</dbReference>
<dbReference type="InterPro" id="IPR005322">
    <property type="entry name" value="Peptidase_C69"/>
</dbReference>
<dbReference type="STRING" id="1123323.SAMN05216245_1197"/>
<sequence>MLKKMIAGMALVSLITASAEACTVMVVTKGASADGSTMVSHSNDGRGAEMNLIYVPAKDHPKGSKRPVYPTAVALNTMPEYNAFDQPNLVAPERSEGYDYPGKPRTVPIGYIPEVEHTYAYMDADYGVANEHGLMFGECTDMSAHLPEVPYKKGGGIFYAAELSRVALERCKTAREAIQLMGSLIDEYGLWGTAETLAVADKDEAWVFEMQMSPTGKGGLWIAEKIPDGDFFIEANQLRIHAIREGDPGQIFNPRLPEMLKEFGWAAYDEEGRLDWMKSLQSKEFHHPYYSKRRVWRAMSLVAPSKNLPSRVADWDSKTYPLSIRPDRKLNVEDIARIHRDYYQGTKFDKSKSPLAGLYGSPYHYVVEMGERSILSSKTSYSHISQAGGMLPSPVVWMSMDTPFENPFIPFAVSKVPEEYRALRDTYDPSKMFWASNQVMALTQGYFNIMAPTVKEAVEQAEKNSMQLVGSSSGLTKEQFADALRKNSLKIFEDWKQLSTKLLMKFKSDVGIEYEKQPKPDTPKSY</sequence>
<dbReference type="Pfam" id="PF03577">
    <property type="entry name" value="Peptidase_C69"/>
    <property type="match status" value="2"/>
</dbReference>
<dbReference type="RefSeq" id="WP_093914099.1">
    <property type="nucleotide sequence ID" value="NZ_FONL01000019.1"/>
</dbReference>
<dbReference type="PANTHER" id="PTHR12994:SF17">
    <property type="entry name" value="LD30995P"/>
    <property type="match status" value="1"/>
</dbReference>
<keyword evidence="1" id="KW-0645">Protease</keyword>
<organism evidence="3 4">
    <name type="scientific">Succiniclasticum ruminis DSM 9236</name>
    <dbReference type="NCBI Taxonomy" id="1123323"/>
    <lineage>
        <taxon>Bacteria</taxon>
        <taxon>Bacillati</taxon>
        <taxon>Bacillota</taxon>
        <taxon>Negativicutes</taxon>
        <taxon>Acidaminococcales</taxon>
        <taxon>Acidaminococcaceae</taxon>
        <taxon>Succiniclasticum</taxon>
    </lineage>
</organism>
<dbReference type="EC" id="3.4.-.-" evidence="1"/>
<feature type="signal peptide" evidence="2">
    <location>
        <begin position="1"/>
        <end position="21"/>
    </location>
</feature>
<dbReference type="OrthoDB" id="9764088at2"/>